<dbReference type="PANTHER" id="PTHR45982">
    <property type="entry name" value="REGULATOR OF CHROMOSOME CONDENSATION"/>
    <property type="match status" value="1"/>
</dbReference>
<dbReference type="Gene3D" id="2.130.10.30">
    <property type="entry name" value="Regulator of chromosome condensation 1/beta-lactamase-inhibitor protein II"/>
    <property type="match status" value="2"/>
</dbReference>
<dbReference type="PROSITE" id="PS00626">
    <property type="entry name" value="RCC1_2"/>
    <property type="match status" value="1"/>
</dbReference>
<dbReference type="InterPro" id="IPR051553">
    <property type="entry name" value="Ran_GTPase-activating"/>
</dbReference>
<name>A0A7Y6A0F0_9CELL</name>
<reference evidence="3 4" key="1">
    <citation type="submission" date="2020-05" db="EMBL/GenBank/DDBJ databases">
        <title>Genome Sequencing of Type Strains.</title>
        <authorList>
            <person name="Lemaire J.F."/>
            <person name="Inderbitzin P."/>
            <person name="Gregorio O.A."/>
            <person name="Collins S.B."/>
            <person name="Wespe N."/>
            <person name="Knight-Connoni V."/>
        </authorList>
    </citation>
    <scope>NUCLEOTIDE SEQUENCE [LARGE SCALE GENOMIC DNA]</scope>
    <source>
        <strain evidence="3 4">ATCC 25174</strain>
    </source>
</reference>
<protein>
    <submittedName>
        <fullName evidence="3">DUF4214 domain-containing protein</fullName>
    </submittedName>
</protein>
<evidence type="ECO:0000313" key="4">
    <source>
        <dbReference type="Proteomes" id="UP000565724"/>
    </source>
</evidence>
<organism evidence="3 4">
    <name type="scientific">Cellulomonas humilata</name>
    <dbReference type="NCBI Taxonomy" id="144055"/>
    <lineage>
        <taxon>Bacteria</taxon>
        <taxon>Bacillati</taxon>
        <taxon>Actinomycetota</taxon>
        <taxon>Actinomycetes</taxon>
        <taxon>Micrococcales</taxon>
        <taxon>Cellulomonadaceae</taxon>
        <taxon>Cellulomonas</taxon>
    </lineage>
</organism>
<dbReference type="GO" id="GO:0005085">
    <property type="term" value="F:guanyl-nucleotide exchange factor activity"/>
    <property type="evidence" value="ECO:0007669"/>
    <property type="project" value="TreeGrafter"/>
</dbReference>
<dbReference type="PRINTS" id="PR00633">
    <property type="entry name" value="RCCNDNSATION"/>
</dbReference>
<dbReference type="AlphaFoldDB" id="A0A7Y6A0F0"/>
<dbReference type="Proteomes" id="UP000565724">
    <property type="component" value="Unassembled WGS sequence"/>
</dbReference>
<keyword evidence="1" id="KW-0732">Signal</keyword>
<dbReference type="Pfam" id="PF13946">
    <property type="entry name" value="DUF4214"/>
    <property type="match status" value="3"/>
</dbReference>
<accession>A0A7Y6A0F0</accession>
<dbReference type="InterPro" id="IPR000408">
    <property type="entry name" value="Reg_chr_condens"/>
</dbReference>
<dbReference type="PANTHER" id="PTHR45982:SF1">
    <property type="entry name" value="REGULATOR OF CHROMOSOME CONDENSATION"/>
    <property type="match status" value="1"/>
</dbReference>
<evidence type="ECO:0000313" key="3">
    <source>
        <dbReference type="EMBL" id="NUU16322.1"/>
    </source>
</evidence>
<dbReference type="InterPro" id="IPR025282">
    <property type="entry name" value="DUF4214"/>
</dbReference>
<dbReference type="InterPro" id="IPR038255">
    <property type="entry name" value="PBS_linker_sf"/>
</dbReference>
<evidence type="ECO:0000259" key="2">
    <source>
        <dbReference type="Pfam" id="PF13946"/>
    </source>
</evidence>
<feature type="signal peptide" evidence="1">
    <location>
        <begin position="1"/>
        <end position="30"/>
    </location>
</feature>
<sequence length="762" mass="79093">MRVSGAVRRVLVAGACVVALVAGGIGPATAASGPSSIAEQAAVERYVMRVYSDLFGRLPDPEGLATWRGAILNGRPRVEVANAITSSVEYRSRLVTDAYVRFLGRGPDAGGLQFWVAALASGWTVARIDSGFLASQEHYLQAGSTAAGWVTRLYGDVLRRSPAPAEVDFWVRELARGASRAQVAMGFLLSTEHLSTVVDGYYVHLLGRHLDPTGQQTWVSALQRGVHDEEIIGGIIASAEYWGTATAASPTSIKVTVTPSRVAAGQPVAVTVTSYDQLGWQLADVSTQAWLTVDGSSSWCGRATCSIPAVGQQVITATWNGMTAYGLVYVDPGPAASLTVTPSTASVADGASALFAAAGRDAFGNAGGDLTADAVFSVDGDPAACVGARCRPVGAGTHQVTAALKGAPGVTGSTTVQVAAPGPVKFRAFEWGGYRKEQPGYQDGGVLGATAQWASVAAGDLHTLGIKTDGSLWAWGHNRMGQLGDGTRVAHDLPEPVGTRTDWAAVSAGGEFSVGITKDGSLWRWGVDGELGPGDPGYAPTSPQRIGTDADWSTIAAGQTFTLATKRDGSLWAWGDNQFGQLGDGTTTGRSVPARVGTGTWTSVAAGYFQAVAIASDGSLWRWGARSSTWWSDLPPELTPTRVGTASDWRAVAGGFGVAAAIRSDGSLWTWGDYAVSGQLGDGTTEVRLDPVQVGAGTTWAAVIFGLDHTVALDSAGGLWRWGRPEREPTGDLDVLVPGRVGVETGWTSVGAGSGYTIALRP</sequence>
<dbReference type="SUPFAM" id="SSF50985">
    <property type="entry name" value="RCC1/BLIP-II"/>
    <property type="match status" value="1"/>
</dbReference>
<proteinExistence type="predicted"/>
<dbReference type="Pfam" id="PF00415">
    <property type="entry name" value="RCC1"/>
    <property type="match status" value="2"/>
</dbReference>
<feature type="chain" id="PRO_5031340699" evidence="1">
    <location>
        <begin position="31"/>
        <end position="762"/>
    </location>
</feature>
<dbReference type="Pfam" id="PF13540">
    <property type="entry name" value="RCC1_2"/>
    <property type="match status" value="1"/>
</dbReference>
<dbReference type="GO" id="GO:0005737">
    <property type="term" value="C:cytoplasm"/>
    <property type="evidence" value="ECO:0007669"/>
    <property type="project" value="TreeGrafter"/>
</dbReference>
<dbReference type="Gene3D" id="1.10.3130.20">
    <property type="entry name" value="Phycobilisome linker domain"/>
    <property type="match status" value="1"/>
</dbReference>
<dbReference type="PROSITE" id="PS50012">
    <property type="entry name" value="RCC1_3"/>
    <property type="match status" value="3"/>
</dbReference>
<feature type="domain" description="DUF4214" evidence="2">
    <location>
        <begin position="198"/>
        <end position="241"/>
    </location>
</feature>
<gene>
    <name evidence="3" type="ORF">HP550_03545</name>
</gene>
<dbReference type="EMBL" id="JABMCI010000044">
    <property type="protein sequence ID" value="NUU16322.1"/>
    <property type="molecule type" value="Genomic_DNA"/>
</dbReference>
<evidence type="ECO:0000256" key="1">
    <source>
        <dbReference type="SAM" id="SignalP"/>
    </source>
</evidence>
<feature type="domain" description="DUF4214" evidence="2">
    <location>
        <begin position="130"/>
        <end position="194"/>
    </location>
</feature>
<dbReference type="RefSeq" id="WP_175346220.1">
    <property type="nucleotide sequence ID" value="NZ_JABMCI010000044.1"/>
</dbReference>
<feature type="domain" description="DUF4214" evidence="2">
    <location>
        <begin position="42"/>
        <end position="91"/>
    </location>
</feature>
<dbReference type="InterPro" id="IPR009091">
    <property type="entry name" value="RCC1/BLIP-II"/>
</dbReference>
<keyword evidence="4" id="KW-1185">Reference proteome</keyword>
<comment type="caution">
    <text evidence="3">The sequence shown here is derived from an EMBL/GenBank/DDBJ whole genome shotgun (WGS) entry which is preliminary data.</text>
</comment>